<proteinExistence type="predicted"/>
<accession>A0AB36XKS4</accession>
<gene>
    <name evidence="2" type="ORF">BCT99_20120</name>
</gene>
<name>A0AB36XKS4_9VIBR</name>
<reference evidence="2" key="3">
    <citation type="journal article" date="2018" name="Nature">
        <title>A major lineage of non-tailed dsDNA viruses as unrecognized killers of marine bacteria.</title>
        <authorList>
            <person name="Kauffman K.M."/>
            <person name="Hussain F.A."/>
            <person name="Yang J."/>
            <person name="Arevalo P."/>
            <person name="Brown J.M."/>
            <person name="Chang W.K."/>
            <person name="VanInsberghe D."/>
            <person name="Elsherbini J."/>
            <person name="Sharma R.S."/>
            <person name="Cutler M.B."/>
            <person name="Kelly L."/>
            <person name="Polz M.F."/>
        </authorList>
    </citation>
    <scope>NUCLEOTIDE SEQUENCE</scope>
    <source>
        <strain evidence="2">10N.261.52.F7</strain>
    </source>
</reference>
<organism evidence="2">
    <name type="scientific">Vibrio lentus</name>
    <dbReference type="NCBI Taxonomy" id="136468"/>
    <lineage>
        <taxon>Bacteria</taxon>
        <taxon>Pseudomonadati</taxon>
        <taxon>Pseudomonadota</taxon>
        <taxon>Gammaproteobacteria</taxon>
        <taxon>Vibrionales</taxon>
        <taxon>Vibrionaceae</taxon>
        <taxon>Vibrio</taxon>
    </lineage>
</organism>
<evidence type="ECO:0000313" key="2">
    <source>
        <dbReference type="EMBL" id="PMK46471.1"/>
    </source>
</evidence>
<dbReference type="AlphaFoldDB" id="A0AB36XKS4"/>
<feature type="domain" description="Polysaccharide pyruvyl transferase" evidence="1">
    <location>
        <begin position="20"/>
        <end position="274"/>
    </location>
</feature>
<sequence>MLDDYNKSITHFDTSIGSLNVGDEIINDSAYKHLKDIFPMRQFIRLTTHDGISNVGLNRSSVSDYRFICGSNLLNSNLILSQQWNFTLLDFIRMKNMIVMGVGWSNYQANPSIATSWVLRNRLDPNYYHSVRDTYTETQLKSIGIKNVINTSCPTMWDLNEAHCEKIPTDKSENVVFTLTDYRPDVRRDEYLISTLKRCYDNVYFWVQGSKDLSYFYSLDNSIKENIIIIPPSLNDYDEILDSELSLDFVGTRLHAGIRALQKSRRTIIIGVDNRAIEKNKDFNIPVILRTDLEEKLFSMIESKFKTEINLPEENIRKWKMQFSNN</sequence>
<dbReference type="EMBL" id="MCXM01000016">
    <property type="protein sequence ID" value="PMK46471.1"/>
    <property type="molecule type" value="Genomic_DNA"/>
</dbReference>
<dbReference type="InterPro" id="IPR007345">
    <property type="entry name" value="Polysacch_pyruvyl_Trfase"/>
</dbReference>
<reference evidence="2" key="2">
    <citation type="submission" date="2016-07" db="EMBL/GenBank/DDBJ databases">
        <authorList>
            <person name="Kauffman K."/>
            <person name="Arevalo P."/>
            <person name="Polz M.F."/>
        </authorList>
    </citation>
    <scope>NUCLEOTIDE SEQUENCE</scope>
    <source>
        <strain evidence="2">10N.261.52.F7</strain>
    </source>
</reference>
<dbReference type="Pfam" id="PF04230">
    <property type="entry name" value="PS_pyruv_trans"/>
    <property type="match status" value="1"/>
</dbReference>
<evidence type="ECO:0000259" key="1">
    <source>
        <dbReference type="Pfam" id="PF04230"/>
    </source>
</evidence>
<protein>
    <submittedName>
        <fullName evidence="2">Capsular biosynthesis protein</fullName>
    </submittedName>
</protein>
<reference key="1">
    <citation type="submission" date="2016-07" db="EMBL/GenBank/DDBJ databases">
        <title>Nontailed viruses are major unrecognized killers of bacteria in the ocean.</title>
        <authorList>
            <person name="Kauffman K."/>
            <person name="Hussain F."/>
            <person name="Yang J."/>
            <person name="Arevalo P."/>
            <person name="Brown J."/>
            <person name="Cutler M."/>
            <person name="Kelly L."/>
            <person name="Polz M.F."/>
        </authorList>
    </citation>
    <scope>NUCLEOTIDE SEQUENCE [LARGE SCALE GENOMIC DNA]</scope>
    <source>
        <strain>10N.261.52.F7</strain>
    </source>
</reference>
<comment type="caution">
    <text evidence="2">The sequence shown here is derived from an EMBL/GenBank/DDBJ whole genome shotgun (WGS) entry which is preliminary data.</text>
</comment>